<feature type="domain" description="AMP-binding enzyme C-terminal" evidence="2">
    <location>
        <begin position="422"/>
        <end position="500"/>
    </location>
</feature>
<dbReference type="InterPro" id="IPR020845">
    <property type="entry name" value="AMP-binding_CS"/>
</dbReference>
<dbReference type="EC" id="6.2.1.3" evidence="3"/>
<evidence type="ECO:0000259" key="1">
    <source>
        <dbReference type="Pfam" id="PF00501"/>
    </source>
</evidence>
<name>A0A1R4FYG2_9MICC</name>
<dbReference type="InterPro" id="IPR045851">
    <property type="entry name" value="AMP-bd_C_sf"/>
</dbReference>
<evidence type="ECO:0000313" key="4">
    <source>
        <dbReference type="Proteomes" id="UP000195913"/>
    </source>
</evidence>
<accession>A0A1R4FYG2</accession>
<dbReference type="InterPro" id="IPR000873">
    <property type="entry name" value="AMP-dep_synth/lig_dom"/>
</dbReference>
<dbReference type="Gene3D" id="3.30.300.30">
    <property type="match status" value="1"/>
</dbReference>
<dbReference type="EC" id="6.2.1.16" evidence="3"/>
<dbReference type="Pfam" id="PF13193">
    <property type="entry name" value="AMP-binding_C"/>
    <property type="match status" value="1"/>
</dbReference>
<dbReference type="SUPFAM" id="SSF56801">
    <property type="entry name" value="Acetyl-CoA synthetase-like"/>
    <property type="match status" value="1"/>
</dbReference>
<proteinExistence type="predicted"/>
<dbReference type="PANTHER" id="PTHR43767">
    <property type="entry name" value="LONG-CHAIN-FATTY-ACID--COA LIGASE"/>
    <property type="match status" value="1"/>
</dbReference>
<dbReference type="PANTHER" id="PTHR43767:SF12">
    <property type="entry name" value="AMP-DEPENDENT SYNTHETASE AND LIGASE"/>
    <property type="match status" value="1"/>
</dbReference>
<dbReference type="Proteomes" id="UP000195913">
    <property type="component" value="Unassembled WGS sequence"/>
</dbReference>
<dbReference type="PROSITE" id="PS00455">
    <property type="entry name" value="AMP_BINDING"/>
    <property type="match status" value="1"/>
</dbReference>
<dbReference type="AlphaFoldDB" id="A0A1R4FYG2"/>
<organism evidence="3 4">
    <name type="scientific">Arthrobacter rhombi</name>
    <dbReference type="NCBI Taxonomy" id="71253"/>
    <lineage>
        <taxon>Bacteria</taxon>
        <taxon>Bacillati</taxon>
        <taxon>Actinomycetota</taxon>
        <taxon>Actinomycetes</taxon>
        <taxon>Micrococcales</taxon>
        <taxon>Micrococcaceae</taxon>
        <taxon>Arthrobacter</taxon>
    </lineage>
</organism>
<gene>
    <name evidence="3" type="ORF">FM101_06550</name>
</gene>
<feature type="domain" description="AMP-dependent synthetase/ligase" evidence="1">
    <location>
        <begin position="11"/>
        <end position="372"/>
    </location>
</feature>
<dbReference type="CDD" id="cd05936">
    <property type="entry name" value="FC-FACS_FadD_like"/>
    <property type="match status" value="1"/>
</dbReference>
<dbReference type="RefSeq" id="WP_086997174.1">
    <property type="nucleotide sequence ID" value="NZ_FUHW01000024.1"/>
</dbReference>
<dbReference type="InterPro" id="IPR042099">
    <property type="entry name" value="ANL_N_sf"/>
</dbReference>
<dbReference type="InterPro" id="IPR025110">
    <property type="entry name" value="AMP-bd_C"/>
</dbReference>
<dbReference type="GO" id="GO:0004467">
    <property type="term" value="F:long-chain fatty acid-CoA ligase activity"/>
    <property type="evidence" value="ECO:0007669"/>
    <property type="project" value="UniProtKB-EC"/>
</dbReference>
<evidence type="ECO:0000313" key="3">
    <source>
        <dbReference type="EMBL" id="SJM60891.1"/>
    </source>
</evidence>
<dbReference type="EMBL" id="FUHW01000024">
    <property type="protein sequence ID" value="SJM60891.1"/>
    <property type="molecule type" value="Genomic_DNA"/>
</dbReference>
<keyword evidence="4" id="KW-1185">Reference proteome</keyword>
<keyword evidence="3" id="KW-0436">Ligase</keyword>
<reference evidence="3 4" key="1">
    <citation type="submission" date="2017-02" db="EMBL/GenBank/DDBJ databases">
        <authorList>
            <person name="Peterson S.W."/>
        </authorList>
    </citation>
    <scope>NUCLEOTIDE SEQUENCE [LARGE SCALE GENOMIC DNA]</scope>
    <source>
        <strain evidence="3 4">B Ar 00.02</strain>
    </source>
</reference>
<evidence type="ECO:0000259" key="2">
    <source>
        <dbReference type="Pfam" id="PF13193"/>
    </source>
</evidence>
<sequence>MTALSLAAVLEGSARKYPQKTAVISEGTSYTYAQLWGQALQQAASLAGAGIRAGDAVAIMSPNVVDFPRSYYAVLAAGGVVVPVHLLLTVPEVVHVLADSGATMLICHPSFLPVGGPAAAEVGIPVVTSVWPQQDAEDPGLDAGLEPAKLAHYVAREAEDPAVVFYTSGTTGTPKGAILTQVNMVMNATVSAVDANDVHYDDVALGCLPLFHVFGQTASMNAVFRLGATLVLLPRFSGAGALGLIREHQVDVFHGVPTMFHQLLASAEDESELPKLRLCVSGGAAMAQTLMERFNAAFDVTIFEGYGLSETSPVVSTNTPHAGVKPGTVGPAIWGVDVMISDRTTPEALTELPHGELGEILVRGHNVFAGYLGNAEATSAAMIEGWFRTGDLGTMDDDGFITVVDRTKDVIIRGGFNVYPREVEEVLSRCPGIEQVAVIGVPDEERGEEICAVVIRDTGYDGAEPTAEDIIAWSRTRLAKHKYPRRIRFVGQFPLGPSHKILKRELRRDVAGE</sequence>
<dbReference type="InterPro" id="IPR050237">
    <property type="entry name" value="ATP-dep_AMP-bd_enzyme"/>
</dbReference>
<dbReference type="GO" id="GO:0030729">
    <property type="term" value="F:acetoacetate-CoA ligase activity"/>
    <property type="evidence" value="ECO:0007669"/>
    <property type="project" value="UniProtKB-EC"/>
</dbReference>
<dbReference type="Gene3D" id="3.40.50.12780">
    <property type="entry name" value="N-terminal domain of ligase-like"/>
    <property type="match status" value="1"/>
</dbReference>
<dbReference type="Pfam" id="PF00501">
    <property type="entry name" value="AMP-binding"/>
    <property type="match status" value="1"/>
</dbReference>
<protein>
    <submittedName>
        <fullName evidence="3">Acetoacetyl-CoA synthetase / Long-chain-fatty-acid--CoA ligase</fullName>
        <ecNumber evidence="3">6.2.1.16</ecNumber>
        <ecNumber evidence="3">6.2.1.3</ecNumber>
    </submittedName>
</protein>